<evidence type="ECO:0000259" key="2">
    <source>
        <dbReference type="Pfam" id="PF01909"/>
    </source>
</evidence>
<gene>
    <name evidence="4" type="ORF">BAY60_24390</name>
</gene>
<sequence>MEDTIAPVLDQLDRQDPGEVAGVYLCGSAATSGLRPDSDVDLLLLTRRSLTTAERAALVSLLLEVSGWRGHAGRFPDAAGRRPIELTGIVADDARRLSAWPRRDFQYGEWLRADLVHGHLPRPAHDPDVVVLLAAAHTAHRVLRGPVLGDVAGPVDRALLHRAVLAVVPDLLEDIDGDERNVLLTLARILVTLETGRIVSKDAAAEAVALTLTGTDRELLKRASAGYLGAARDDWTGLTPRVRALAHALAERAGRHG</sequence>
<feature type="domain" description="Polymerase nucleotidyl transferase" evidence="2">
    <location>
        <begin position="9"/>
        <end position="58"/>
    </location>
</feature>
<proteinExistence type="predicted"/>
<evidence type="ECO:0000259" key="3">
    <source>
        <dbReference type="Pfam" id="PF13427"/>
    </source>
</evidence>
<keyword evidence="1 4" id="KW-0808">Transferase</keyword>
<dbReference type="AlphaFoldDB" id="A0A2V4AM67"/>
<protein>
    <submittedName>
        <fullName evidence="4">Nucleotidyltransferase</fullName>
    </submittedName>
</protein>
<comment type="caution">
    <text evidence="4">The sequence shown here is derived from an EMBL/GenBank/DDBJ whole genome shotgun (WGS) entry which is preliminary data.</text>
</comment>
<dbReference type="SUPFAM" id="SSF81301">
    <property type="entry name" value="Nucleotidyltransferase"/>
    <property type="match status" value="1"/>
</dbReference>
<evidence type="ECO:0000313" key="5">
    <source>
        <dbReference type="Proteomes" id="UP000249915"/>
    </source>
</evidence>
<dbReference type="RefSeq" id="WP_112283655.1">
    <property type="nucleotide sequence ID" value="NZ_MASW01000006.1"/>
</dbReference>
<dbReference type="InterPro" id="IPR025184">
    <property type="entry name" value="AadA_C"/>
</dbReference>
<organism evidence="4 5">
    <name type="scientific">Prauserella muralis</name>
    <dbReference type="NCBI Taxonomy" id="588067"/>
    <lineage>
        <taxon>Bacteria</taxon>
        <taxon>Bacillati</taxon>
        <taxon>Actinomycetota</taxon>
        <taxon>Actinomycetes</taxon>
        <taxon>Pseudonocardiales</taxon>
        <taxon>Pseudonocardiaceae</taxon>
        <taxon>Prauserella</taxon>
    </lineage>
</organism>
<dbReference type="Pfam" id="PF13427">
    <property type="entry name" value="AadA_C"/>
    <property type="match status" value="1"/>
</dbReference>
<dbReference type="GO" id="GO:0016779">
    <property type="term" value="F:nucleotidyltransferase activity"/>
    <property type="evidence" value="ECO:0007669"/>
    <property type="project" value="InterPro"/>
</dbReference>
<dbReference type="InterPro" id="IPR002934">
    <property type="entry name" value="Polymerase_NTP_transf_dom"/>
</dbReference>
<keyword evidence="5" id="KW-1185">Reference proteome</keyword>
<dbReference type="EMBL" id="MASW01000006">
    <property type="protein sequence ID" value="PXY20679.1"/>
    <property type="molecule type" value="Genomic_DNA"/>
</dbReference>
<dbReference type="OrthoDB" id="7058480at2"/>
<reference evidence="4 5" key="1">
    <citation type="submission" date="2016-07" db="EMBL/GenBank/DDBJ databases">
        <title>Draft genome sequence of Prauserella muralis DSM 45305, isolated from a mould-covered wall in an indoor environment.</title>
        <authorList>
            <person name="Ruckert C."/>
            <person name="Albersmeier A."/>
            <person name="Jiang C.-L."/>
            <person name="Jiang Y."/>
            <person name="Kalinowski J."/>
            <person name="Schneider O."/>
            <person name="Winkler A."/>
            <person name="Zotchev S.B."/>
        </authorList>
    </citation>
    <scope>NUCLEOTIDE SEQUENCE [LARGE SCALE GENOMIC DNA]</scope>
    <source>
        <strain evidence="4 5">DSM 45305</strain>
    </source>
</reference>
<evidence type="ECO:0000313" key="4">
    <source>
        <dbReference type="EMBL" id="PXY20679.1"/>
    </source>
</evidence>
<evidence type="ECO:0000256" key="1">
    <source>
        <dbReference type="ARBA" id="ARBA00022679"/>
    </source>
</evidence>
<dbReference type="Proteomes" id="UP000249915">
    <property type="component" value="Unassembled WGS sequence"/>
</dbReference>
<name>A0A2V4AM67_9PSEU</name>
<feature type="domain" description="Adenylyltransferase AadA C-terminal" evidence="3">
    <location>
        <begin position="151"/>
        <end position="251"/>
    </location>
</feature>
<accession>A0A2V4AM67</accession>
<dbReference type="InterPro" id="IPR043519">
    <property type="entry name" value="NT_sf"/>
</dbReference>
<dbReference type="Pfam" id="PF01909">
    <property type="entry name" value="NTP_transf_2"/>
    <property type="match status" value="1"/>
</dbReference>